<proteinExistence type="predicted"/>
<organism evidence="2 3">
    <name type="scientific">Trichonephila clavata</name>
    <name type="common">Joro spider</name>
    <name type="synonym">Nephila clavata</name>
    <dbReference type="NCBI Taxonomy" id="2740835"/>
    <lineage>
        <taxon>Eukaryota</taxon>
        <taxon>Metazoa</taxon>
        <taxon>Ecdysozoa</taxon>
        <taxon>Arthropoda</taxon>
        <taxon>Chelicerata</taxon>
        <taxon>Arachnida</taxon>
        <taxon>Araneae</taxon>
        <taxon>Araneomorphae</taxon>
        <taxon>Entelegynae</taxon>
        <taxon>Araneoidea</taxon>
        <taxon>Nephilidae</taxon>
        <taxon>Trichonephila</taxon>
    </lineage>
</organism>
<name>A0A8X6L8B4_TRICU</name>
<evidence type="ECO:0000256" key="1">
    <source>
        <dbReference type="SAM" id="MobiDB-lite"/>
    </source>
</evidence>
<feature type="region of interest" description="Disordered" evidence="1">
    <location>
        <begin position="16"/>
        <end position="53"/>
    </location>
</feature>
<accession>A0A8X6L8B4</accession>
<gene>
    <name evidence="2" type="ORF">TNCT_496121</name>
</gene>
<sequence length="75" mass="8523">MKKYYSPEAQERILTNDTEKTPSIVPAGATYNVGTDKRDTTLDSPGEIVPYRGPMTKSRTWNVKELQANIEQMLF</sequence>
<reference evidence="2" key="1">
    <citation type="submission" date="2020-07" db="EMBL/GenBank/DDBJ databases">
        <title>Multicomponent nature underlies the extraordinary mechanical properties of spider dragline silk.</title>
        <authorList>
            <person name="Kono N."/>
            <person name="Nakamura H."/>
            <person name="Mori M."/>
            <person name="Yoshida Y."/>
            <person name="Ohtoshi R."/>
            <person name="Malay A.D."/>
            <person name="Moran D.A.P."/>
            <person name="Tomita M."/>
            <person name="Numata K."/>
            <person name="Arakawa K."/>
        </authorList>
    </citation>
    <scope>NUCLEOTIDE SEQUENCE</scope>
</reference>
<keyword evidence="3" id="KW-1185">Reference proteome</keyword>
<dbReference type="AlphaFoldDB" id="A0A8X6L8B4"/>
<dbReference type="EMBL" id="BMAO01005435">
    <property type="protein sequence ID" value="GFR01421.1"/>
    <property type="molecule type" value="Genomic_DNA"/>
</dbReference>
<protein>
    <submittedName>
        <fullName evidence="2">Uncharacterized protein</fullName>
    </submittedName>
</protein>
<comment type="caution">
    <text evidence="2">The sequence shown here is derived from an EMBL/GenBank/DDBJ whole genome shotgun (WGS) entry which is preliminary data.</text>
</comment>
<evidence type="ECO:0000313" key="2">
    <source>
        <dbReference type="EMBL" id="GFR01421.1"/>
    </source>
</evidence>
<dbReference type="OrthoDB" id="425619at2759"/>
<dbReference type="Proteomes" id="UP000887116">
    <property type="component" value="Unassembled WGS sequence"/>
</dbReference>
<evidence type="ECO:0000313" key="3">
    <source>
        <dbReference type="Proteomes" id="UP000887116"/>
    </source>
</evidence>